<dbReference type="SUPFAM" id="SSF49354">
    <property type="entry name" value="PapD-like"/>
    <property type="match status" value="1"/>
</dbReference>
<dbReference type="EMBL" id="VDFV01000015">
    <property type="protein sequence ID" value="TNC71318.1"/>
    <property type="molecule type" value="Genomic_DNA"/>
</dbReference>
<feature type="chain" id="PRO_5022710649" evidence="1">
    <location>
        <begin position="25"/>
        <end position="145"/>
    </location>
</feature>
<evidence type="ECO:0000259" key="2">
    <source>
        <dbReference type="Pfam" id="PF00345"/>
    </source>
</evidence>
<evidence type="ECO:0000256" key="1">
    <source>
        <dbReference type="SAM" id="SignalP"/>
    </source>
</evidence>
<gene>
    <name evidence="3" type="ORF">FHG71_12035</name>
</gene>
<dbReference type="OrthoDB" id="511700at2"/>
<dbReference type="Pfam" id="PF00345">
    <property type="entry name" value="PapD_N"/>
    <property type="match status" value="1"/>
</dbReference>
<accession>A0A5C4NDD8</accession>
<dbReference type="Gene3D" id="2.60.40.10">
    <property type="entry name" value="Immunoglobulins"/>
    <property type="match status" value="1"/>
</dbReference>
<dbReference type="GO" id="GO:0071555">
    <property type="term" value="P:cell wall organization"/>
    <property type="evidence" value="ECO:0007669"/>
    <property type="project" value="InterPro"/>
</dbReference>
<organism evidence="3 4">
    <name type="scientific">Rubellimicrobium roseum</name>
    <dbReference type="NCBI Taxonomy" id="687525"/>
    <lineage>
        <taxon>Bacteria</taxon>
        <taxon>Pseudomonadati</taxon>
        <taxon>Pseudomonadota</taxon>
        <taxon>Alphaproteobacteria</taxon>
        <taxon>Rhodobacterales</taxon>
        <taxon>Roseobacteraceae</taxon>
        <taxon>Rubellimicrobium</taxon>
    </lineage>
</organism>
<dbReference type="InterPro" id="IPR013783">
    <property type="entry name" value="Ig-like_fold"/>
</dbReference>
<dbReference type="InterPro" id="IPR050643">
    <property type="entry name" value="Periplasmic_pilus_chap"/>
</dbReference>
<dbReference type="PANTHER" id="PTHR30251">
    <property type="entry name" value="PILUS ASSEMBLY CHAPERONE"/>
    <property type="match status" value="1"/>
</dbReference>
<comment type="caution">
    <text evidence="3">The sequence shown here is derived from an EMBL/GenBank/DDBJ whole genome shotgun (WGS) entry which is preliminary data.</text>
</comment>
<feature type="signal peptide" evidence="1">
    <location>
        <begin position="1"/>
        <end position="24"/>
    </location>
</feature>
<dbReference type="InterPro" id="IPR016147">
    <property type="entry name" value="Pili_assmbl_chaperone_N"/>
</dbReference>
<feature type="domain" description="Pili assembly chaperone N-terminal" evidence="2">
    <location>
        <begin position="30"/>
        <end position="143"/>
    </location>
</feature>
<sequence>MRLRGYLLAAVIAGASLGAVPPRAAEAGALSISPTELLLPATGQTAFVTLRAAGREVIQGQIRIVRWTREGGQDAYAPTRDVVASPPAMRLAPNQEMTVRLVRRSNAPVRDRECYRVLIDQLPGAQEDGVAVQLTIRHSLPLCFG</sequence>
<dbReference type="Proteomes" id="UP000305709">
    <property type="component" value="Unassembled WGS sequence"/>
</dbReference>
<dbReference type="PANTHER" id="PTHR30251:SF4">
    <property type="entry name" value="SLR1668 PROTEIN"/>
    <property type="match status" value="1"/>
</dbReference>
<dbReference type="InterPro" id="IPR008962">
    <property type="entry name" value="PapD-like_sf"/>
</dbReference>
<dbReference type="AlphaFoldDB" id="A0A5C4NDD8"/>
<evidence type="ECO:0000313" key="3">
    <source>
        <dbReference type="EMBL" id="TNC71318.1"/>
    </source>
</evidence>
<keyword evidence="4" id="KW-1185">Reference proteome</keyword>
<dbReference type="RefSeq" id="WP_139081932.1">
    <property type="nucleotide sequence ID" value="NZ_VDFV01000015.1"/>
</dbReference>
<proteinExistence type="predicted"/>
<reference evidence="3 4" key="1">
    <citation type="submission" date="2019-06" db="EMBL/GenBank/DDBJ databases">
        <authorList>
            <person name="Jiang L."/>
        </authorList>
    </citation>
    <scope>NUCLEOTIDE SEQUENCE [LARGE SCALE GENOMIC DNA]</scope>
    <source>
        <strain evidence="3 4">YIM 48858</strain>
    </source>
</reference>
<evidence type="ECO:0000313" key="4">
    <source>
        <dbReference type="Proteomes" id="UP000305709"/>
    </source>
</evidence>
<keyword evidence="1" id="KW-0732">Signal</keyword>
<protein>
    <submittedName>
        <fullName evidence="3">Molecular chaperone</fullName>
    </submittedName>
</protein>
<dbReference type="GO" id="GO:0030288">
    <property type="term" value="C:outer membrane-bounded periplasmic space"/>
    <property type="evidence" value="ECO:0007669"/>
    <property type="project" value="InterPro"/>
</dbReference>
<name>A0A5C4NDD8_9RHOB</name>